<dbReference type="InterPro" id="IPR005746">
    <property type="entry name" value="Thioredoxin"/>
</dbReference>
<dbReference type="PROSITE" id="PS51352">
    <property type="entry name" value="THIOREDOXIN_2"/>
    <property type="match status" value="1"/>
</dbReference>
<reference evidence="7" key="1">
    <citation type="submission" date="2022-08" db="EMBL/GenBank/DDBJ databases">
        <title>Novel sulfate-reducing endosymbionts in the free-living metamonad Anaeramoeba.</title>
        <authorList>
            <person name="Jerlstrom-Hultqvist J."/>
            <person name="Cepicka I."/>
            <person name="Gallot-Lavallee L."/>
            <person name="Salas-Leiva D."/>
            <person name="Curtis B.A."/>
            <person name="Zahonova K."/>
            <person name="Pipaliya S."/>
            <person name="Dacks J."/>
            <person name="Roger A.J."/>
        </authorList>
    </citation>
    <scope>NUCLEOTIDE SEQUENCE</scope>
    <source>
        <strain evidence="7">Schooner1</strain>
    </source>
</reference>
<feature type="site" description="Contributes to redox potential value" evidence="3">
    <location>
        <position position="33"/>
    </location>
</feature>
<dbReference type="GO" id="GO:0015035">
    <property type="term" value="F:protein-disulfide reductase activity"/>
    <property type="evidence" value="ECO:0007669"/>
    <property type="project" value="InterPro"/>
</dbReference>
<dbReference type="PIRSF" id="PIRSF000077">
    <property type="entry name" value="Thioredoxin"/>
    <property type="match status" value="1"/>
</dbReference>
<dbReference type="PRINTS" id="PR00421">
    <property type="entry name" value="THIOREDOXIN"/>
</dbReference>
<evidence type="ECO:0000256" key="4">
    <source>
        <dbReference type="PIRSR" id="PIRSR000077-4"/>
    </source>
</evidence>
<evidence type="ECO:0000313" key="9">
    <source>
        <dbReference type="Proteomes" id="UP001150062"/>
    </source>
</evidence>
<reference evidence="6" key="2">
    <citation type="submission" date="2022-08" db="EMBL/GenBank/DDBJ databases">
        <title>Novel sulphate-reducing endosymbionts in the free-living metamonad Anaeramoeba.</title>
        <authorList>
            <person name="Jerlstrom-Hultqvist J."/>
            <person name="Cepicka I."/>
            <person name="Gallot-Lavallee L."/>
            <person name="Salas-Leiva D."/>
            <person name="Curtis B.A."/>
            <person name="Zahonova K."/>
            <person name="Pipaliya S."/>
            <person name="Dacks J."/>
            <person name="Roger A.J."/>
        </authorList>
    </citation>
    <scope>NUCLEOTIDE SEQUENCE</scope>
    <source>
        <strain evidence="6">Busselton2</strain>
    </source>
</reference>
<comment type="similarity">
    <text evidence="2">Belongs to the thioredoxin family.</text>
</comment>
<comment type="caution">
    <text evidence="6">The sequence shown here is derived from an EMBL/GenBank/DDBJ whole genome shotgun (WGS) entry which is preliminary data.</text>
</comment>
<dbReference type="SUPFAM" id="SSF52833">
    <property type="entry name" value="Thioredoxin-like"/>
    <property type="match status" value="1"/>
</dbReference>
<dbReference type="Gene3D" id="3.40.30.10">
    <property type="entry name" value="Glutaredoxin"/>
    <property type="match status" value="1"/>
</dbReference>
<dbReference type="PROSITE" id="PS00194">
    <property type="entry name" value="THIOREDOXIN_1"/>
    <property type="match status" value="1"/>
</dbReference>
<proteinExistence type="inferred from homology"/>
<evidence type="ECO:0000313" key="8">
    <source>
        <dbReference type="Proteomes" id="UP001146793"/>
    </source>
</evidence>
<organism evidence="6 8">
    <name type="scientific">Anaeramoeba flamelloides</name>
    <dbReference type="NCBI Taxonomy" id="1746091"/>
    <lineage>
        <taxon>Eukaryota</taxon>
        <taxon>Metamonada</taxon>
        <taxon>Anaeramoebidae</taxon>
        <taxon>Anaeramoeba</taxon>
    </lineage>
</organism>
<evidence type="ECO:0000259" key="5">
    <source>
        <dbReference type="PROSITE" id="PS51352"/>
    </source>
</evidence>
<feature type="active site" description="Nucleophile" evidence="3">
    <location>
        <position position="34"/>
    </location>
</feature>
<keyword evidence="9" id="KW-1185">Reference proteome</keyword>
<dbReference type="FunFam" id="3.40.30.10:FF:000245">
    <property type="entry name" value="Thioredoxin"/>
    <property type="match status" value="1"/>
</dbReference>
<dbReference type="AlphaFoldDB" id="A0AAV7YPQ5"/>
<feature type="active site" description="Nucleophile" evidence="3">
    <location>
        <position position="31"/>
    </location>
</feature>
<dbReference type="InterPro" id="IPR036249">
    <property type="entry name" value="Thioredoxin-like_sf"/>
</dbReference>
<protein>
    <recommendedName>
        <fullName evidence="2">Thioredoxin</fullName>
    </recommendedName>
</protein>
<keyword evidence="4" id="KW-0676">Redox-active center</keyword>
<name>A0AAV7YPQ5_9EUKA</name>
<evidence type="ECO:0000313" key="7">
    <source>
        <dbReference type="EMBL" id="KAJ6238844.1"/>
    </source>
</evidence>
<accession>A0AAV7YPQ5</accession>
<dbReference type="PANTHER" id="PTHR46115">
    <property type="entry name" value="THIOREDOXIN-LIKE PROTEIN 1"/>
    <property type="match status" value="1"/>
</dbReference>
<gene>
    <name evidence="6" type="ORF">M0812_20689</name>
    <name evidence="7" type="ORF">M0813_26074</name>
</gene>
<feature type="site" description="Deprotonates C-terminal active site Cys" evidence="3">
    <location>
        <position position="25"/>
    </location>
</feature>
<dbReference type="InterPro" id="IPR017937">
    <property type="entry name" value="Thioredoxin_CS"/>
</dbReference>
<feature type="site" description="Contributes to redox potential value" evidence="3">
    <location>
        <position position="32"/>
    </location>
</feature>
<dbReference type="InterPro" id="IPR013766">
    <property type="entry name" value="Thioredoxin_domain"/>
</dbReference>
<dbReference type="Proteomes" id="UP001150062">
    <property type="component" value="Unassembled WGS sequence"/>
</dbReference>
<dbReference type="Proteomes" id="UP001146793">
    <property type="component" value="Unassembled WGS sequence"/>
</dbReference>
<keyword evidence="1 4" id="KW-1015">Disulfide bond</keyword>
<evidence type="ECO:0000313" key="6">
    <source>
        <dbReference type="EMBL" id="KAJ3431768.1"/>
    </source>
</evidence>
<evidence type="ECO:0000256" key="1">
    <source>
        <dbReference type="ARBA" id="ARBA00023157"/>
    </source>
</evidence>
<sequence length="104" mass="11887">MSVTQIESIEQFQEVIEQKKLVVVDFSADWCGPCQIISKTFDELAKTHTEVGFYKLDVDELRDLSKSQKIKGIPTFQFFKNGEKINEITGAQKEKIAETISELK</sequence>
<feature type="domain" description="Thioredoxin" evidence="5">
    <location>
        <begin position="1"/>
        <end position="104"/>
    </location>
</feature>
<dbReference type="Pfam" id="PF00085">
    <property type="entry name" value="Thioredoxin"/>
    <property type="match status" value="1"/>
</dbReference>
<feature type="disulfide bond" description="Redox-active" evidence="4">
    <location>
        <begin position="31"/>
        <end position="34"/>
    </location>
</feature>
<dbReference type="EMBL" id="JAOAOG010000232">
    <property type="protein sequence ID" value="KAJ6238844.1"/>
    <property type="molecule type" value="Genomic_DNA"/>
</dbReference>
<evidence type="ECO:0000256" key="2">
    <source>
        <dbReference type="PIRNR" id="PIRNR000077"/>
    </source>
</evidence>
<dbReference type="CDD" id="cd02947">
    <property type="entry name" value="TRX_family"/>
    <property type="match status" value="1"/>
</dbReference>
<evidence type="ECO:0000256" key="3">
    <source>
        <dbReference type="PIRSR" id="PIRSR000077-1"/>
    </source>
</evidence>
<dbReference type="EMBL" id="JANTQA010000047">
    <property type="protein sequence ID" value="KAJ3431768.1"/>
    <property type="molecule type" value="Genomic_DNA"/>
</dbReference>